<name>X7EE31_9RHOB</name>
<organism evidence="2 3">
    <name type="scientific">Roseivivax halodurans JCM 10272</name>
    <dbReference type="NCBI Taxonomy" id="1449350"/>
    <lineage>
        <taxon>Bacteria</taxon>
        <taxon>Pseudomonadati</taxon>
        <taxon>Pseudomonadota</taxon>
        <taxon>Alphaproteobacteria</taxon>
        <taxon>Rhodobacterales</taxon>
        <taxon>Roseobacteraceae</taxon>
        <taxon>Roseivivax</taxon>
    </lineage>
</organism>
<feature type="chain" id="PRO_5004979684" description="DNA primase" evidence="1">
    <location>
        <begin position="22"/>
        <end position="102"/>
    </location>
</feature>
<dbReference type="STRING" id="1449350.OCH239_04950"/>
<dbReference type="AlphaFoldDB" id="X7EE31"/>
<evidence type="ECO:0000313" key="2">
    <source>
        <dbReference type="EMBL" id="ETX14202.1"/>
    </source>
</evidence>
<keyword evidence="1" id="KW-0732">Signal</keyword>
<evidence type="ECO:0000313" key="3">
    <source>
        <dbReference type="Proteomes" id="UP000022447"/>
    </source>
</evidence>
<dbReference type="Proteomes" id="UP000022447">
    <property type="component" value="Unassembled WGS sequence"/>
</dbReference>
<protein>
    <recommendedName>
        <fullName evidence="4">DNA primase</fullName>
    </recommendedName>
</protein>
<dbReference type="OrthoDB" id="7875126at2"/>
<feature type="signal peptide" evidence="1">
    <location>
        <begin position="1"/>
        <end position="21"/>
    </location>
</feature>
<reference evidence="2 3" key="1">
    <citation type="submission" date="2014-01" db="EMBL/GenBank/DDBJ databases">
        <title>Roseivivax halodurans JCM 10272 Genome Sequencing.</title>
        <authorList>
            <person name="Lai Q."/>
            <person name="Li G."/>
            <person name="Shao Z."/>
        </authorList>
    </citation>
    <scope>NUCLEOTIDE SEQUENCE [LARGE SCALE GENOMIC DNA]</scope>
    <source>
        <strain evidence="2 3">JCM 10272</strain>
    </source>
</reference>
<evidence type="ECO:0008006" key="4">
    <source>
        <dbReference type="Google" id="ProtNLM"/>
    </source>
</evidence>
<evidence type="ECO:0000256" key="1">
    <source>
        <dbReference type="SAM" id="SignalP"/>
    </source>
</evidence>
<dbReference type="eggNOG" id="ENOG5033FX6">
    <property type="taxonomic scope" value="Bacteria"/>
</dbReference>
<comment type="caution">
    <text evidence="2">The sequence shown here is derived from an EMBL/GenBank/DDBJ whole genome shotgun (WGS) entry which is preliminary data.</text>
</comment>
<dbReference type="EMBL" id="JALZ01000013">
    <property type="protein sequence ID" value="ETX14202.1"/>
    <property type="molecule type" value="Genomic_DNA"/>
</dbReference>
<keyword evidence="3" id="KW-1185">Reference proteome</keyword>
<gene>
    <name evidence="2" type="ORF">OCH239_04950</name>
</gene>
<dbReference type="RefSeq" id="WP_037263414.1">
    <property type="nucleotide sequence ID" value="NZ_JALZ01000013.1"/>
</dbReference>
<proteinExistence type="predicted"/>
<sequence>MKMIIAAALVAGGLSAAPALAQDEEKQTDCQAQADVVMQVVASRSDGADQAQTVEAVQSSLSDERATYAQVVPAIADWVYTLPEDQLGDAVGESWIEACLER</sequence>
<accession>X7EE31</accession>